<dbReference type="SMART" id="SM00387">
    <property type="entry name" value="HATPase_c"/>
    <property type="match status" value="1"/>
</dbReference>
<evidence type="ECO:0000313" key="12">
    <source>
        <dbReference type="EMBL" id="MDQ0547513.1"/>
    </source>
</evidence>
<organism evidence="12 13">
    <name type="scientific">Methylobacterium brachiatum</name>
    <dbReference type="NCBI Taxonomy" id="269660"/>
    <lineage>
        <taxon>Bacteria</taxon>
        <taxon>Pseudomonadati</taxon>
        <taxon>Pseudomonadota</taxon>
        <taxon>Alphaproteobacteria</taxon>
        <taxon>Hyphomicrobiales</taxon>
        <taxon>Methylobacteriaceae</taxon>
        <taxon>Methylobacterium</taxon>
    </lineage>
</organism>
<dbReference type="InterPro" id="IPR050482">
    <property type="entry name" value="Sensor_HK_TwoCompSys"/>
</dbReference>
<dbReference type="GO" id="GO:0046983">
    <property type="term" value="F:protein dimerization activity"/>
    <property type="evidence" value="ECO:0007669"/>
    <property type="project" value="InterPro"/>
</dbReference>
<keyword evidence="8" id="KW-0175">Coiled coil</keyword>
<feature type="coiled-coil region" evidence="8">
    <location>
        <begin position="228"/>
        <end position="262"/>
    </location>
</feature>
<keyword evidence="9" id="KW-0472">Membrane</keyword>
<evidence type="ECO:0000256" key="9">
    <source>
        <dbReference type="SAM" id="Phobius"/>
    </source>
</evidence>
<dbReference type="EMBL" id="JAUSWL010000028">
    <property type="protein sequence ID" value="MDQ0547513.1"/>
    <property type="molecule type" value="Genomic_DNA"/>
</dbReference>
<dbReference type="InterPro" id="IPR011712">
    <property type="entry name" value="Sig_transdc_His_kin_sub3_dim/P"/>
</dbReference>
<evidence type="ECO:0000256" key="3">
    <source>
        <dbReference type="ARBA" id="ARBA00012438"/>
    </source>
</evidence>
<dbReference type="GO" id="GO:0000155">
    <property type="term" value="F:phosphorelay sensor kinase activity"/>
    <property type="evidence" value="ECO:0007669"/>
    <property type="project" value="InterPro"/>
</dbReference>
<keyword evidence="9" id="KW-1133">Transmembrane helix</keyword>
<evidence type="ECO:0000256" key="7">
    <source>
        <dbReference type="ARBA" id="ARBA00023012"/>
    </source>
</evidence>
<dbReference type="RefSeq" id="WP_230368522.1">
    <property type="nucleotide sequence ID" value="NZ_JAJALK010000032.1"/>
</dbReference>
<dbReference type="EC" id="2.7.13.3" evidence="3"/>
<evidence type="ECO:0000256" key="2">
    <source>
        <dbReference type="ARBA" id="ARBA00004370"/>
    </source>
</evidence>
<evidence type="ECO:0000259" key="11">
    <source>
        <dbReference type="PROSITE" id="PS50885"/>
    </source>
</evidence>
<comment type="catalytic activity">
    <reaction evidence="1">
        <text>ATP + protein L-histidine = ADP + protein N-phospho-L-histidine.</text>
        <dbReference type="EC" id="2.7.13.3"/>
    </reaction>
</comment>
<keyword evidence="5" id="KW-0808">Transferase</keyword>
<evidence type="ECO:0000256" key="4">
    <source>
        <dbReference type="ARBA" id="ARBA00022553"/>
    </source>
</evidence>
<dbReference type="SMART" id="SM00304">
    <property type="entry name" value="HAMP"/>
    <property type="match status" value="1"/>
</dbReference>
<dbReference type="PROSITE" id="PS50885">
    <property type="entry name" value="HAMP"/>
    <property type="match status" value="1"/>
</dbReference>
<accession>A0AAJ1X1H7</accession>
<feature type="transmembrane region" description="Helical" evidence="9">
    <location>
        <begin position="175"/>
        <end position="198"/>
    </location>
</feature>
<dbReference type="InterPro" id="IPR003660">
    <property type="entry name" value="HAMP_dom"/>
</dbReference>
<dbReference type="CDD" id="cd06225">
    <property type="entry name" value="HAMP"/>
    <property type="match status" value="1"/>
</dbReference>
<name>A0AAJ1X1H7_9HYPH</name>
<evidence type="ECO:0000259" key="10">
    <source>
        <dbReference type="PROSITE" id="PS50109"/>
    </source>
</evidence>
<keyword evidence="6 12" id="KW-0418">Kinase</keyword>
<feature type="transmembrane region" description="Helical" evidence="9">
    <location>
        <begin position="24"/>
        <end position="44"/>
    </location>
</feature>
<reference evidence="12" key="1">
    <citation type="submission" date="2023-07" db="EMBL/GenBank/DDBJ databases">
        <title>Genomic Encyclopedia of Type Strains, Phase IV (KMG-IV): sequencing the most valuable type-strain genomes for metagenomic binning, comparative biology and taxonomic classification.</title>
        <authorList>
            <person name="Goeker M."/>
        </authorList>
    </citation>
    <scope>NUCLEOTIDE SEQUENCE</scope>
    <source>
        <strain evidence="12">DSM 19569</strain>
    </source>
</reference>
<evidence type="ECO:0000313" key="13">
    <source>
        <dbReference type="Proteomes" id="UP001223420"/>
    </source>
</evidence>
<dbReference type="Pfam" id="PF02518">
    <property type="entry name" value="HATPase_c"/>
    <property type="match status" value="1"/>
</dbReference>
<dbReference type="InterPro" id="IPR003594">
    <property type="entry name" value="HATPase_dom"/>
</dbReference>
<evidence type="ECO:0000256" key="6">
    <source>
        <dbReference type="ARBA" id="ARBA00022777"/>
    </source>
</evidence>
<dbReference type="GO" id="GO:0016020">
    <property type="term" value="C:membrane"/>
    <property type="evidence" value="ECO:0007669"/>
    <property type="project" value="UniProtKB-SubCell"/>
</dbReference>
<dbReference type="PROSITE" id="PS50109">
    <property type="entry name" value="HIS_KIN"/>
    <property type="match status" value="1"/>
</dbReference>
<dbReference type="AlphaFoldDB" id="A0AAJ1X1H7"/>
<keyword evidence="9" id="KW-0812">Transmembrane</keyword>
<dbReference type="Pfam" id="PF07730">
    <property type="entry name" value="HisKA_3"/>
    <property type="match status" value="1"/>
</dbReference>
<sequence>MISAGAVIVAPARARRELNLKWALVRRIVAVAVLCVIGATVIVLNNVAVEARRGNDEIAGTVEKQLQLQLFRIDTALDRADRFPDWEAVIGQPLRSGQCIRLIQADTQRTNSNCIGVEERGLAPAWFVHAYRLLFLSQSNAVRLLVHRGLVRGRIEATTDPNAVTRQAWDELSRILALLAALIALLCFLAFVVVGHALRPTEQILAGINRLADGDLSCRLPPFHLSELQRISEVFNEMAERLQTATEERADLSRKLVDAQERERSHIARELHDDVAQRLTALTFLARSIKDGIGTMAPGVAAESAELVALASGTMRSLRDTLTHLRPPEIDDLGLLGSLEDLVTGHNRQSEGRISFTLRTDGHLDALPAETAAHIYRIVQEGLNNAVRHADARNVDVVLSAGPNSEIHLTVTDDGRGATPETMRHPGAGVGLIGMRERVYALSGRMTTETGAASGFRLRISFPTELVVRVAS</sequence>
<proteinExistence type="predicted"/>
<dbReference type="Proteomes" id="UP001223420">
    <property type="component" value="Unassembled WGS sequence"/>
</dbReference>
<dbReference type="Gene3D" id="1.20.5.1930">
    <property type="match status" value="1"/>
</dbReference>
<evidence type="ECO:0000256" key="1">
    <source>
        <dbReference type="ARBA" id="ARBA00000085"/>
    </source>
</evidence>
<dbReference type="Pfam" id="PF00672">
    <property type="entry name" value="HAMP"/>
    <property type="match status" value="1"/>
</dbReference>
<feature type="domain" description="HAMP" evidence="11">
    <location>
        <begin position="195"/>
        <end position="247"/>
    </location>
</feature>
<dbReference type="InterPro" id="IPR005467">
    <property type="entry name" value="His_kinase_dom"/>
</dbReference>
<protein>
    <recommendedName>
        <fullName evidence="3">histidine kinase</fullName>
        <ecNumber evidence="3">2.7.13.3</ecNumber>
    </recommendedName>
</protein>
<dbReference type="CDD" id="cd16917">
    <property type="entry name" value="HATPase_UhpB-NarQ-NarX-like"/>
    <property type="match status" value="1"/>
</dbReference>
<comment type="caution">
    <text evidence="12">The sequence shown here is derived from an EMBL/GenBank/DDBJ whole genome shotgun (WGS) entry which is preliminary data.</text>
</comment>
<dbReference type="Gene3D" id="6.10.340.10">
    <property type="match status" value="1"/>
</dbReference>
<feature type="domain" description="Histidine kinase" evidence="10">
    <location>
        <begin position="270"/>
        <end position="466"/>
    </location>
</feature>
<comment type="subcellular location">
    <subcellularLocation>
        <location evidence="2">Membrane</location>
    </subcellularLocation>
</comment>
<dbReference type="Gene3D" id="3.30.565.10">
    <property type="entry name" value="Histidine kinase-like ATPase, C-terminal domain"/>
    <property type="match status" value="1"/>
</dbReference>
<keyword evidence="7" id="KW-0902">Two-component regulatory system</keyword>
<dbReference type="InterPro" id="IPR036890">
    <property type="entry name" value="HATPase_C_sf"/>
</dbReference>
<gene>
    <name evidence="12" type="ORF">QO001_006472</name>
</gene>
<dbReference type="PANTHER" id="PTHR24421">
    <property type="entry name" value="NITRATE/NITRITE SENSOR PROTEIN NARX-RELATED"/>
    <property type="match status" value="1"/>
</dbReference>
<keyword evidence="4" id="KW-0597">Phosphoprotein</keyword>
<dbReference type="PANTHER" id="PTHR24421:SF58">
    <property type="entry name" value="SIGNAL TRANSDUCTION HISTIDINE-PROTEIN KINASE_PHOSPHATASE UHPB"/>
    <property type="match status" value="1"/>
</dbReference>
<evidence type="ECO:0000256" key="8">
    <source>
        <dbReference type="SAM" id="Coils"/>
    </source>
</evidence>
<evidence type="ECO:0000256" key="5">
    <source>
        <dbReference type="ARBA" id="ARBA00022679"/>
    </source>
</evidence>
<dbReference type="SUPFAM" id="SSF55874">
    <property type="entry name" value="ATPase domain of HSP90 chaperone/DNA topoisomerase II/histidine kinase"/>
    <property type="match status" value="1"/>
</dbReference>